<reference evidence="2" key="1">
    <citation type="journal article" date="2015" name="PLoS Genet.">
        <title>The dynamic genome and transcriptome of the human fungal pathogen Blastomyces and close relative Emmonsia.</title>
        <authorList>
            <person name="Munoz J.F."/>
            <person name="Gauthier G.M."/>
            <person name="Desjardins C.A."/>
            <person name="Gallo J.E."/>
            <person name="Holder J."/>
            <person name="Sullivan T.D."/>
            <person name="Marty A.J."/>
            <person name="Carmen J.C."/>
            <person name="Chen Z."/>
            <person name="Ding L."/>
            <person name="Gujja S."/>
            <person name="Magrini V."/>
            <person name="Misas E."/>
            <person name="Mitreva M."/>
            <person name="Priest M."/>
            <person name="Saif S."/>
            <person name="Whiston E.A."/>
            <person name="Young S."/>
            <person name="Zeng Q."/>
            <person name="Goldman W.E."/>
            <person name="Mardis E.R."/>
            <person name="Taylor J.W."/>
            <person name="McEwen J.G."/>
            <person name="Clay O.K."/>
            <person name="Klein B.S."/>
            <person name="Cuomo C.A."/>
        </authorList>
    </citation>
    <scope>NUCLEOTIDE SEQUENCE [LARGE SCALE GENOMIC DNA]</scope>
    <source>
        <strain evidence="2">SLH14081</strain>
    </source>
</reference>
<evidence type="ECO:0008006" key="3">
    <source>
        <dbReference type="Google" id="ProtNLM"/>
    </source>
</evidence>
<dbReference type="GeneID" id="8503497"/>
<organism evidence="1 2">
    <name type="scientific">Blastomyces gilchristii (strain SLH14081)</name>
    <name type="common">Blastomyces dermatitidis</name>
    <dbReference type="NCBI Taxonomy" id="559298"/>
    <lineage>
        <taxon>Eukaryota</taxon>
        <taxon>Fungi</taxon>
        <taxon>Dikarya</taxon>
        <taxon>Ascomycota</taxon>
        <taxon>Pezizomycotina</taxon>
        <taxon>Eurotiomycetes</taxon>
        <taxon>Eurotiomycetidae</taxon>
        <taxon>Onygenales</taxon>
        <taxon>Ajellomycetaceae</taxon>
        <taxon>Blastomyces</taxon>
    </lineage>
</organism>
<dbReference type="KEGG" id="bgh:BDBG_06419"/>
<dbReference type="RefSeq" id="XP_002623571.1">
    <property type="nucleotide sequence ID" value="XM_002623525.1"/>
</dbReference>
<protein>
    <recommendedName>
        <fullName evidence="3">MADS-box domain-containing protein</fullName>
    </recommendedName>
</protein>
<accession>A0A179UTU5</accession>
<proteinExistence type="predicted"/>
<dbReference type="VEuPathDB" id="FungiDB:BDBG_06419"/>
<evidence type="ECO:0000313" key="2">
    <source>
        <dbReference type="Proteomes" id="UP000002038"/>
    </source>
</evidence>
<dbReference type="AlphaFoldDB" id="A0A179UTU5"/>
<keyword evidence="2" id="KW-1185">Reference proteome</keyword>
<dbReference type="OrthoDB" id="4186628at2759"/>
<evidence type="ECO:0000313" key="1">
    <source>
        <dbReference type="EMBL" id="OAT10598.1"/>
    </source>
</evidence>
<dbReference type="Proteomes" id="UP000002038">
    <property type="component" value="Unassembled WGS sequence"/>
</dbReference>
<gene>
    <name evidence="1" type="ORF">BDBG_06419</name>
</gene>
<name>A0A179UTU5_BLAGS</name>
<dbReference type="EMBL" id="GG657460">
    <property type="protein sequence ID" value="OAT10598.1"/>
    <property type="molecule type" value="Genomic_DNA"/>
</dbReference>
<sequence length="252" mass="28302">MEEAKIDVLPQAHGIKPGGPKGKAKITDFQQREVRANNLINQSSDVDKDRVKRDQEKWKNRRSTCYCKLRELSLYCGAEIYALVCRQGEIYTLNTTDIPSFPPPESTLRGLKGKVEVADFQLREVRKLTGSATSNISRNLNKVKWVKAGKSMPSVKRAIQPPVWVTSPVEMTLSGISAFDPPERLGDDEGRFIGGDTLSVKRAIQPPIWMTSSVEKMLLDPPEHLRDDESQFVESGPCNNIFIPSFDPLYNL</sequence>